<dbReference type="OrthoDB" id="2796521at2759"/>
<evidence type="ECO:0000313" key="3">
    <source>
        <dbReference type="Proteomes" id="UP000807025"/>
    </source>
</evidence>
<dbReference type="Proteomes" id="UP000807025">
    <property type="component" value="Unassembled WGS sequence"/>
</dbReference>
<dbReference type="EMBL" id="MU154553">
    <property type="protein sequence ID" value="KAF9496396.1"/>
    <property type="molecule type" value="Genomic_DNA"/>
</dbReference>
<organism evidence="2 3">
    <name type="scientific">Pleurotus eryngii</name>
    <name type="common">Boletus of the steppes</name>
    <dbReference type="NCBI Taxonomy" id="5323"/>
    <lineage>
        <taxon>Eukaryota</taxon>
        <taxon>Fungi</taxon>
        <taxon>Dikarya</taxon>
        <taxon>Basidiomycota</taxon>
        <taxon>Agaricomycotina</taxon>
        <taxon>Agaricomycetes</taxon>
        <taxon>Agaricomycetidae</taxon>
        <taxon>Agaricales</taxon>
        <taxon>Pleurotineae</taxon>
        <taxon>Pleurotaceae</taxon>
        <taxon>Pleurotus</taxon>
    </lineage>
</organism>
<gene>
    <name evidence="2" type="ORF">BDN71DRAFT_1446409</name>
</gene>
<comment type="caution">
    <text evidence="2">The sequence shown here is derived from an EMBL/GenBank/DDBJ whole genome shotgun (WGS) entry which is preliminary data.</text>
</comment>
<evidence type="ECO:0000256" key="1">
    <source>
        <dbReference type="SAM" id="Phobius"/>
    </source>
</evidence>
<name>A0A9P6A364_PLEER</name>
<protein>
    <submittedName>
        <fullName evidence="2">Uncharacterized protein</fullName>
    </submittedName>
</protein>
<accession>A0A9P6A364</accession>
<keyword evidence="1" id="KW-0472">Membrane</keyword>
<evidence type="ECO:0000313" key="2">
    <source>
        <dbReference type="EMBL" id="KAF9496396.1"/>
    </source>
</evidence>
<keyword evidence="1" id="KW-1133">Transmembrane helix</keyword>
<keyword evidence="1" id="KW-0812">Transmembrane</keyword>
<feature type="transmembrane region" description="Helical" evidence="1">
    <location>
        <begin position="212"/>
        <end position="234"/>
    </location>
</feature>
<keyword evidence="3" id="KW-1185">Reference proteome</keyword>
<sequence>MMVFSNFLLRKTPSQHIQDVDQLTQQAARRGLFYRQVPSNIPPRHARVAFYDGLWKIEELRRADLYADIPLEPCGGLDLRKVCATWGLEGCQPIDPMRWTIFEPGDPHFLSSVAVKVLSDYDGCVKIIEPPLSDLAKRKRLMRQFANDATVTFISLVTMIPLAIQTYASEFVDEHTSLTRIYRNSWRERRRLKRKAVSWVSWLCGFEIDWAAAARLLIVVVTLVVLIAVVTGRFELAVRQRARNWARTGSISL</sequence>
<dbReference type="AlphaFoldDB" id="A0A9P6A364"/>
<proteinExistence type="predicted"/>
<feature type="transmembrane region" description="Helical" evidence="1">
    <location>
        <begin position="145"/>
        <end position="164"/>
    </location>
</feature>
<reference evidence="2" key="1">
    <citation type="submission" date="2020-11" db="EMBL/GenBank/DDBJ databases">
        <authorList>
            <consortium name="DOE Joint Genome Institute"/>
            <person name="Ahrendt S."/>
            <person name="Riley R."/>
            <person name="Andreopoulos W."/>
            <person name="Labutti K."/>
            <person name="Pangilinan J."/>
            <person name="Ruiz-Duenas F.J."/>
            <person name="Barrasa J.M."/>
            <person name="Sanchez-Garcia M."/>
            <person name="Camarero S."/>
            <person name="Miyauchi S."/>
            <person name="Serrano A."/>
            <person name="Linde D."/>
            <person name="Babiker R."/>
            <person name="Drula E."/>
            <person name="Ayuso-Fernandez I."/>
            <person name="Pacheco R."/>
            <person name="Padilla G."/>
            <person name="Ferreira P."/>
            <person name="Barriuso J."/>
            <person name="Kellner H."/>
            <person name="Castanera R."/>
            <person name="Alfaro M."/>
            <person name="Ramirez L."/>
            <person name="Pisabarro A.G."/>
            <person name="Kuo A."/>
            <person name="Tritt A."/>
            <person name="Lipzen A."/>
            <person name="He G."/>
            <person name="Yan M."/>
            <person name="Ng V."/>
            <person name="Cullen D."/>
            <person name="Martin F."/>
            <person name="Rosso M.-N."/>
            <person name="Henrissat B."/>
            <person name="Hibbett D."/>
            <person name="Martinez A.T."/>
            <person name="Grigoriev I.V."/>
        </authorList>
    </citation>
    <scope>NUCLEOTIDE SEQUENCE</scope>
    <source>
        <strain evidence="2">ATCC 90797</strain>
    </source>
</reference>